<evidence type="ECO:0000313" key="2">
    <source>
        <dbReference type="EMBL" id="KAF7403472.1"/>
    </source>
</evidence>
<protein>
    <submittedName>
        <fullName evidence="2">Uncharacterized protein</fullName>
    </submittedName>
</protein>
<proteinExistence type="predicted"/>
<evidence type="ECO:0000313" key="3">
    <source>
        <dbReference type="Proteomes" id="UP000617340"/>
    </source>
</evidence>
<organism evidence="2 3">
    <name type="scientific">Vespula germanica</name>
    <name type="common">German yellow jacket</name>
    <name type="synonym">Paravespula germanica</name>
    <dbReference type="NCBI Taxonomy" id="30212"/>
    <lineage>
        <taxon>Eukaryota</taxon>
        <taxon>Metazoa</taxon>
        <taxon>Ecdysozoa</taxon>
        <taxon>Arthropoda</taxon>
        <taxon>Hexapoda</taxon>
        <taxon>Insecta</taxon>
        <taxon>Pterygota</taxon>
        <taxon>Neoptera</taxon>
        <taxon>Endopterygota</taxon>
        <taxon>Hymenoptera</taxon>
        <taxon>Apocrita</taxon>
        <taxon>Aculeata</taxon>
        <taxon>Vespoidea</taxon>
        <taxon>Vespidae</taxon>
        <taxon>Vespinae</taxon>
        <taxon>Vespula</taxon>
    </lineage>
</organism>
<comment type="caution">
    <text evidence="2">The sequence shown here is derived from an EMBL/GenBank/DDBJ whole genome shotgun (WGS) entry which is preliminary data.</text>
</comment>
<keyword evidence="3" id="KW-1185">Reference proteome</keyword>
<gene>
    <name evidence="2" type="ORF">HZH68_006266</name>
</gene>
<reference evidence="2" key="1">
    <citation type="journal article" date="2020" name="G3 (Bethesda)">
        <title>High-Quality Assemblies for Three Invasive Social Wasps from the &lt;i&gt;Vespula&lt;/i&gt; Genus.</title>
        <authorList>
            <person name="Harrop T.W.R."/>
            <person name="Guhlin J."/>
            <person name="McLaughlin G.M."/>
            <person name="Permina E."/>
            <person name="Stockwell P."/>
            <person name="Gilligan J."/>
            <person name="Le Lec M.F."/>
            <person name="Gruber M.A.M."/>
            <person name="Quinn O."/>
            <person name="Lovegrove M."/>
            <person name="Duncan E.J."/>
            <person name="Remnant E.J."/>
            <person name="Van Eeckhoven J."/>
            <person name="Graham B."/>
            <person name="Knapp R.A."/>
            <person name="Langford K.W."/>
            <person name="Kronenberg Z."/>
            <person name="Press M.O."/>
            <person name="Eacker S.M."/>
            <person name="Wilson-Rankin E.E."/>
            <person name="Purcell J."/>
            <person name="Lester P.J."/>
            <person name="Dearden P.K."/>
        </authorList>
    </citation>
    <scope>NUCLEOTIDE SEQUENCE</scope>
    <source>
        <strain evidence="2">Linc-1</strain>
    </source>
</reference>
<feature type="region of interest" description="Disordered" evidence="1">
    <location>
        <begin position="90"/>
        <end position="110"/>
    </location>
</feature>
<sequence>MRTLVRTDCGSSEEEDEDGGGRDGSGSAPDEDPARSSRWRPTCSRSKDTQGCSANRRTLEVEISKGFRKGVIKSIRREEIRMISPTTITTTTTTTTTSSSNRVRELVKNR</sequence>
<dbReference type="Proteomes" id="UP000617340">
    <property type="component" value="Unassembled WGS sequence"/>
</dbReference>
<dbReference type="EMBL" id="JACSDZ010000005">
    <property type="protein sequence ID" value="KAF7403472.1"/>
    <property type="molecule type" value="Genomic_DNA"/>
</dbReference>
<accession>A0A834NBT5</accession>
<feature type="region of interest" description="Disordered" evidence="1">
    <location>
        <begin position="1"/>
        <end position="54"/>
    </location>
</feature>
<evidence type="ECO:0000256" key="1">
    <source>
        <dbReference type="SAM" id="MobiDB-lite"/>
    </source>
</evidence>
<name>A0A834NBT5_VESGE</name>
<dbReference type="AlphaFoldDB" id="A0A834NBT5"/>